<dbReference type="SUPFAM" id="SSF53613">
    <property type="entry name" value="Ribokinase-like"/>
    <property type="match status" value="1"/>
</dbReference>
<comment type="function">
    <text evidence="11">Catalyzes the phosphorylation of the hydroxyl group of 4-methyl-5-beta-hydroxyethylthiazole (THZ).</text>
</comment>
<evidence type="ECO:0000256" key="3">
    <source>
        <dbReference type="ARBA" id="ARBA00004868"/>
    </source>
</evidence>
<keyword evidence="9 11" id="KW-0460">Magnesium</keyword>
<dbReference type="EMBL" id="CYXZ01000023">
    <property type="protein sequence ID" value="CUN24725.1"/>
    <property type="molecule type" value="Genomic_DNA"/>
</dbReference>
<sequence>MKEYLENVRCVAPLIHNITNYVTANDVANVLLACGASPIMADEEAEVEEITAHCMGLNLNLGTLNQKKIPAMQKAGKMANKLGHVVVLDPVGVGASSFRKQTAEQLLKEVRFDAIRGNISEIKTLASLCGTQEKNSGNMAVSDTMDVEKITDKSDHCGKITGIDGSGRGVDADNADTVTEENLAQHISNAKMLSKKLQTIVAITGAIDLVTDGSSCYVIRNGNPQMGHVTGAGCQLSGILTAFLAANPENKLQAAAAAVCMMGYAGELAAEKSGQSGSGTYRVSLMDAVSCMDGDILERGARYEIR</sequence>
<dbReference type="Proteomes" id="UP000095350">
    <property type="component" value="Unassembled WGS sequence"/>
</dbReference>
<proteinExistence type="inferred from homology"/>
<evidence type="ECO:0000256" key="9">
    <source>
        <dbReference type="ARBA" id="ARBA00022842"/>
    </source>
</evidence>
<dbReference type="GeneID" id="61434835"/>
<dbReference type="STRING" id="166486.ERS852572_02838"/>
<evidence type="ECO:0000256" key="8">
    <source>
        <dbReference type="ARBA" id="ARBA00022840"/>
    </source>
</evidence>
<accession>A0A173VEV3</accession>
<keyword evidence="5 11" id="KW-0479">Metal-binding</keyword>
<comment type="similarity">
    <text evidence="11">Belongs to the Thz kinase family.</text>
</comment>
<evidence type="ECO:0000256" key="4">
    <source>
        <dbReference type="ARBA" id="ARBA00022679"/>
    </source>
</evidence>
<dbReference type="PRINTS" id="PR01099">
    <property type="entry name" value="HYETHTZKNASE"/>
</dbReference>
<dbReference type="InterPro" id="IPR029056">
    <property type="entry name" value="Ribokinase-like"/>
</dbReference>
<dbReference type="Proteomes" id="UP000478483">
    <property type="component" value="Unassembled WGS sequence"/>
</dbReference>
<feature type="binding site" evidence="11">
    <location>
        <position position="40"/>
    </location>
    <ligand>
        <name>substrate</name>
    </ligand>
</feature>
<evidence type="ECO:0000313" key="13">
    <source>
        <dbReference type="EMBL" id="MTR85648.1"/>
    </source>
</evidence>
<dbReference type="PIRSF" id="PIRSF000513">
    <property type="entry name" value="Thz_kinase"/>
    <property type="match status" value="1"/>
</dbReference>
<evidence type="ECO:0000313" key="12">
    <source>
        <dbReference type="EMBL" id="CUN24725.1"/>
    </source>
</evidence>
<keyword evidence="10 11" id="KW-0784">Thiamine biosynthesis</keyword>
<dbReference type="HAMAP" id="MF_00228">
    <property type="entry name" value="Thz_kinase"/>
    <property type="match status" value="1"/>
</dbReference>
<dbReference type="PaxDb" id="166486-ERS852572_02838"/>
<feature type="binding site" evidence="11">
    <location>
        <position position="204"/>
    </location>
    <ligand>
        <name>ATP</name>
        <dbReference type="ChEBI" id="CHEBI:30616"/>
    </ligand>
</feature>
<dbReference type="Gene3D" id="3.40.1190.20">
    <property type="match status" value="1"/>
</dbReference>
<name>A0A173VEV3_9FIRM</name>
<dbReference type="OrthoDB" id="9778146at2"/>
<keyword evidence="4 11" id="KW-0808">Transferase</keyword>
<keyword evidence="7 11" id="KW-0418">Kinase</keyword>
<dbReference type="GO" id="GO:0009228">
    <property type="term" value="P:thiamine biosynthetic process"/>
    <property type="evidence" value="ECO:0007669"/>
    <property type="project" value="UniProtKB-KW"/>
</dbReference>
<feature type="binding site" evidence="11">
    <location>
        <position position="116"/>
    </location>
    <ligand>
        <name>ATP</name>
        <dbReference type="ChEBI" id="CHEBI:30616"/>
    </ligand>
</feature>
<dbReference type="UniPathway" id="UPA00060">
    <property type="reaction ID" value="UER00139"/>
</dbReference>
<evidence type="ECO:0000256" key="11">
    <source>
        <dbReference type="HAMAP-Rule" id="MF_00228"/>
    </source>
</evidence>
<evidence type="ECO:0000256" key="2">
    <source>
        <dbReference type="ARBA" id="ARBA00001946"/>
    </source>
</evidence>
<feature type="binding site" evidence="11">
    <location>
        <position position="231"/>
    </location>
    <ligand>
        <name>substrate</name>
    </ligand>
</feature>
<comment type="pathway">
    <text evidence="3 11">Cofactor biosynthesis; thiamine diphosphate biosynthesis; 4-methyl-5-(2-phosphoethyl)-thiazole from 5-(2-hydroxyethyl)-4-methylthiazole: step 1/1.</text>
</comment>
<gene>
    <name evidence="11 12" type="primary">thiM</name>
    <name evidence="12" type="ORF">ERS852572_02838</name>
    <name evidence="13" type="ORF">GMD50_11415</name>
</gene>
<evidence type="ECO:0000256" key="6">
    <source>
        <dbReference type="ARBA" id="ARBA00022741"/>
    </source>
</evidence>
<evidence type="ECO:0000313" key="14">
    <source>
        <dbReference type="Proteomes" id="UP000095350"/>
    </source>
</evidence>
<reference evidence="12 14" key="1">
    <citation type="submission" date="2015-09" db="EMBL/GenBank/DDBJ databases">
        <authorList>
            <consortium name="Pathogen Informatics"/>
        </authorList>
    </citation>
    <scope>NUCLEOTIDE SEQUENCE [LARGE SCALE GENOMIC DNA]</scope>
    <source>
        <strain evidence="12 14">2789STDY5834960</strain>
    </source>
</reference>
<reference evidence="13 15" key="2">
    <citation type="journal article" date="2019" name="Nat. Med.">
        <title>A library of human gut bacterial isolates paired with longitudinal multiomics data enables mechanistic microbiome research.</title>
        <authorList>
            <person name="Poyet M."/>
            <person name="Groussin M."/>
            <person name="Gibbons S.M."/>
            <person name="Avila-Pacheco J."/>
            <person name="Jiang X."/>
            <person name="Kearney S.M."/>
            <person name="Perrotta A.R."/>
            <person name="Berdy B."/>
            <person name="Zhao S."/>
            <person name="Lieberman T.D."/>
            <person name="Swanson P.K."/>
            <person name="Smith M."/>
            <person name="Roesemann S."/>
            <person name="Alexander J.E."/>
            <person name="Rich S.A."/>
            <person name="Livny J."/>
            <person name="Vlamakis H."/>
            <person name="Clish C."/>
            <person name="Bullock K."/>
            <person name="Deik A."/>
            <person name="Scott J."/>
            <person name="Pierce K.A."/>
            <person name="Xavier R.J."/>
            <person name="Alm E.J."/>
        </authorList>
    </citation>
    <scope>NUCLEOTIDE SEQUENCE [LARGE SCALE GENOMIC DNA]</scope>
    <source>
        <strain evidence="13 15">BIOML-A1</strain>
    </source>
</reference>
<evidence type="ECO:0000256" key="7">
    <source>
        <dbReference type="ARBA" id="ARBA00022777"/>
    </source>
</evidence>
<dbReference type="CDD" id="cd01170">
    <property type="entry name" value="THZ_kinase"/>
    <property type="match status" value="1"/>
</dbReference>
<dbReference type="EMBL" id="WNAJ01000013">
    <property type="protein sequence ID" value="MTR85648.1"/>
    <property type="molecule type" value="Genomic_DNA"/>
</dbReference>
<dbReference type="GO" id="GO:0004417">
    <property type="term" value="F:hydroxyethylthiazole kinase activity"/>
    <property type="evidence" value="ECO:0007669"/>
    <property type="project" value="UniProtKB-UniRule"/>
</dbReference>
<dbReference type="EC" id="2.7.1.50" evidence="11"/>
<protein>
    <recommendedName>
        <fullName evidence="11">Hydroxyethylthiazole kinase</fullName>
        <ecNumber evidence="11">2.7.1.50</ecNumber>
    </recommendedName>
    <alternativeName>
        <fullName evidence="11">4-methyl-5-beta-hydroxyethylthiazole kinase</fullName>
        <shortName evidence="11">TH kinase</shortName>
        <shortName evidence="11">Thz kinase</shortName>
    </alternativeName>
</protein>
<organism evidence="12 14">
    <name type="scientific">Roseburia intestinalis</name>
    <dbReference type="NCBI Taxonomy" id="166486"/>
    <lineage>
        <taxon>Bacteria</taxon>
        <taxon>Bacillati</taxon>
        <taxon>Bacillota</taxon>
        <taxon>Clostridia</taxon>
        <taxon>Lachnospirales</taxon>
        <taxon>Lachnospiraceae</taxon>
        <taxon>Roseburia</taxon>
    </lineage>
</organism>
<dbReference type="RefSeq" id="WP_006857876.1">
    <property type="nucleotide sequence ID" value="NZ_CABIYH010000023.1"/>
</dbReference>
<keyword evidence="6 11" id="KW-0547">Nucleotide-binding</keyword>
<comment type="cofactor">
    <cofactor evidence="2 11">
        <name>Mg(2+)</name>
        <dbReference type="ChEBI" id="CHEBI:18420"/>
    </cofactor>
</comment>
<evidence type="ECO:0000256" key="1">
    <source>
        <dbReference type="ARBA" id="ARBA00001771"/>
    </source>
</evidence>
<comment type="catalytic activity">
    <reaction evidence="1 11">
        <text>5-(2-hydroxyethyl)-4-methylthiazole + ATP = 4-methyl-5-(2-phosphooxyethyl)-thiazole + ADP + H(+)</text>
        <dbReference type="Rhea" id="RHEA:24212"/>
        <dbReference type="ChEBI" id="CHEBI:15378"/>
        <dbReference type="ChEBI" id="CHEBI:17957"/>
        <dbReference type="ChEBI" id="CHEBI:30616"/>
        <dbReference type="ChEBI" id="CHEBI:58296"/>
        <dbReference type="ChEBI" id="CHEBI:456216"/>
        <dbReference type="EC" id="2.7.1.50"/>
    </reaction>
</comment>
<evidence type="ECO:0000313" key="15">
    <source>
        <dbReference type="Proteomes" id="UP000478483"/>
    </source>
</evidence>
<dbReference type="GO" id="GO:0005524">
    <property type="term" value="F:ATP binding"/>
    <property type="evidence" value="ECO:0007669"/>
    <property type="project" value="UniProtKB-UniRule"/>
</dbReference>
<dbReference type="GO" id="GO:0000287">
    <property type="term" value="F:magnesium ion binding"/>
    <property type="evidence" value="ECO:0007669"/>
    <property type="project" value="UniProtKB-UniRule"/>
</dbReference>
<dbReference type="Pfam" id="PF02110">
    <property type="entry name" value="HK"/>
    <property type="match status" value="2"/>
</dbReference>
<dbReference type="GO" id="GO:0009229">
    <property type="term" value="P:thiamine diphosphate biosynthetic process"/>
    <property type="evidence" value="ECO:0007669"/>
    <property type="project" value="UniProtKB-UniRule"/>
</dbReference>
<dbReference type="AlphaFoldDB" id="A0A173VEV3"/>
<evidence type="ECO:0000256" key="10">
    <source>
        <dbReference type="ARBA" id="ARBA00022977"/>
    </source>
</evidence>
<evidence type="ECO:0000256" key="5">
    <source>
        <dbReference type="ARBA" id="ARBA00022723"/>
    </source>
</evidence>
<keyword evidence="8 11" id="KW-0067">ATP-binding</keyword>
<dbReference type="InterPro" id="IPR000417">
    <property type="entry name" value="Hyethyz_kinase"/>
</dbReference>